<evidence type="ECO:0000256" key="5">
    <source>
        <dbReference type="RuleBase" id="RU363041"/>
    </source>
</evidence>
<dbReference type="EMBL" id="FR871757">
    <property type="protein sequence ID" value="CCB78988.1"/>
    <property type="molecule type" value="Genomic_DNA"/>
</dbReference>
<comment type="similarity">
    <text evidence="5">Belongs to the 4-toluene sulfonate uptake permease (TSUP) (TC 2.A.102) family.</text>
</comment>
<evidence type="ECO:0000256" key="2">
    <source>
        <dbReference type="ARBA" id="ARBA00022692"/>
    </source>
</evidence>
<dbReference type="Pfam" id="PF01925">
    <property type="entry name" value="TauE"/>
    <property type="match status" value="1"/>
</dbReference>
<keyword evidence="7" id="KW-1185">Reference proteome</keyword>
<comment type="subcellular location">
    <subcellularLocation>
        <location evidence="5">Cell membrane</location>
        <topology evidence="5">Multi-pass membrane protein</topology>
    </subcellularLocation>
    <subcellularLocation>
        <location evidence="1">Membrane</location>
        <topology evidence="1">Multi-pass membrane protein</topology>
    </subcellularLocation>
</comment>
<dbReference type="HOGENOM" id="CLU_045498_5_4_7"/>
<dbReference type="Proteomes" id="UP000008387">
    <property type="component" value="Chromosome"/>
</dbReference>
<protein>
    <recommendedName>
        <fullName evidence="5">Probable membrane transporter protein</fullName>
    </recommendedName>
</protein>
<name>F8KQI4_HELBC</name>
<organism evidence="6 7">
    <name type="scientific">Helicobacter bizzozeronii (strain CIII-1)</name>
    <dbReference type="NCBI Taxonomy" id="1002804"/>
    <lineage>
        <taxon>Bacteria</taxon>
        <taxon>Pseudomonadati</taxon>
        <taxon>Campylobacterota</taxon>
        <taxon>Epsilonproteobacteria</taxon>
        <taxon>Campylobacterales</taxon>
        <taxon>Helicobacteraceae</taxon>
        <taxon>Helicobacter</taxon>
    </lineage>
</organism>
<evidence type="ECO:0000313" key="7">
    <source>
        <dbReference type="Proteomes" id="UP000008387"/>
    </source>
</evidence>
<keyword evidence="2 5" id="KW-0812">Transmembrane</keyword>
<dbReference type="PANTHER" id="PTHR43701">
    <property type="entry name" value="MEMBRANE TRANSPORTER PROTEIN MJ0441-RELATED"/>
    <property type="match status" value="1"/>
</dbReference>
<proteinExistence type="inferred from homology"/>
<keyword evidence="4 5" id="KW-0472">Membrane</keyword>
<feature type="transmembrane region" description="Helical" evidence="5">
    <location>
        <begin position="238"/>
        <end position="260"/>
    </location>
</feature>
<dbReference type="PANTHER" id="PTHR43701:SF2">
    <property type="entry name" value="MEMBRANE TRANSPORTER PROTEIN YJNA-RELATED"/>
    <property type="match status" value="1"/>
</dbReference>
<gene>
    <name evidence="6" type="ordered locus">HBZC1_00020</name>
</gene>
<feature type="transmembrane region" description="Helical" evidence="5">
    <location>
        <begin position="87"/>
        <end position="105"/>
    </location>
</feature>
<feature type="transmembrane region" description="Helical" evidence="5">
    <location>
        <begin position="206"/>
        <end position="226"/>
    </location>
</feature>
<evidence type="ECO:0000256" key="1">
    <source>
        <dbReference type="ARBA" id="ARBA00004141"/>
    </source>
</evidence>
<feature type="transmembrane region" description="Helical" evidence="5">
    <location>
        <begin position="267"/>
        <end position="285"/>
    </location>
</feature>
<dbReference type="GO" id="GO:0005886">
    <property type="term" value="C:plasma membrane"/>
    <property type="evidence" value="ECO:0007669"/>
    <property type="project" value="UniProtKB-SubCell"/>
</dbReference>
<reference evidence="6 7" key="1">
    <citation type="journal article" date="2011" name="J. Bacteriol.">
        <title>Genome sequence of Helicobacter bizzozeronii strain CIII-1, an isolate from human gastric mucosa.</title>
        <authorList>
            <person name="Schott T."/>
            <person name="Rossi M."/>
            <person name="Hanninen M.L."/>
        </authorList>
    </citation>
    <scope>NUCLEOTIDE SEQUENCE [LARGE SCALE GENOMIC DNA]</scope>
    <source>
        <strain evidence="6 7">CIII-1</strain>
    </source>
</reference>
<feature type="transmembrane region" description="Helical" evidence="5">
    <location>
        <begin position="42"/>
        <end position="75"/>
    </location>
</feature>
<keyword evidence="3 5" id="KW-1133">Transmembrane helix</keyword>
<sequence>MPNPLAGTMSAALDWIQALILALVGFFTGVTAGFFGIGGGEIVVPAAIFAGFSYSHAVGISLSQMLCSSLIGSIINYKKGLLDLKEGFFAAIGGLMGAILGSFLLKWIDDRILMGVFVVVVCYTFIKYAFSHADTSDHSNAHFKMHSKPQNFTATKSFTWGISEKHGILALAGLITGIFSIPLGMGGGILMVPFLGYFLKYSTQKIVPLGLFFVIFSSLSGVISLYHSGVLDDRALQAGSITGLGALLGVGIGIKLILLANERIHKILLLCIYALSIMATLYQLIKAWV</sequence>
<evidence type="ECO:0000256" key="3">
    <source>
        <dbReference type="ARBA" id="ARBA00022989"/>
    </source>
</evidence>
<dbReference type="AlphaFoldDB" id="F8KQI4"/>
<dbReference type="eggNOG" id="COG0730">
    <property type="taxonomic scope" value="Bacteria"/>
</dbReference>
<feature type="transmembrane region" description="Helical" evidence="5">
    <location>
        <begin position="168"/>
        <end position="199"/>
    </location>
</feature>
<feature type="transmembrane region" description="Helical" evidence="5">
    <location>
        <begin position="112"/>
        <end position="130"/>
    </location>
</feature>
<accession>F8KQI4</accession>
<dbReference type="InterPro" id="IPR051598">
    <property type="entry name" value="TSUP/Inactive_protease-like"/>
</dbReference>
<feature type="transmembrane region" description="Helical" evidence="5">
    <location>
        <begin position="15"/>
        <end position="35"/>
    </location>
</feature>
<dbReference type="InterPro" id="IPR002781">
    <property type="entry name" value="TM_pro_TauE-like"/>
</dbReference>
<keyword evidence="5" id="KW-1003">Cell membrane</keyword>
<dbReference type="KEGG" id="hbi:HBZC1_00020"/>
<evidence type="ECO:0000313" key="6">
    <source>
        <dbReference type="EMBL" id="CCB78988.1"/>
    </source>
</evidence>
<evidence type="ECO:0000256" key="4">
    <source>
        <dbReference type="ARBA" id="ARBA00023136"/>
    </source>
</evidence>